<name>A0A0E9QIV3_ANGAN</name>
<organism evidence="1">
    <name type="scientific">Anguilla anguilla</name>
    <name type="common">European freshwater eel</name>
    <name type="synonym">Muraena anguilla</name>
    <dbReference type="NCBI Taxonomy" id="7936"/>
    <lineage>
        <taxon>Eukaryota</taxon>
        <taxon>Metazoa</taxon>
        <taxon>Chordata</taxon>
        <taxon>Craniata</taxon>
        <taxon>Vertebrata</taxon>
        <taxon>Euteleostomi</taxon>
        <taxon>Actinopterygii</taxon>
        <taxon>Neopterygii</taxon>
        <taxon>Teleostei</taxon>
        <taxon>Anguilliformes</taxon>
        <taxon>Anguillidae</taxon>
        <taxon>Anguilla</taxon>
    </lineage>
</organism>
<dbReference type="EMBL" id="GBXM01092145">
    <property type="protein sequence ID" value="JAH16432.1"/>
    <property type="molecule type" value="Transcribed_RNA"/>
</dbReference>
<reference evidence="1" key="1">
    <citation type="submission" date="2014-11" db="EMBL/GenBank/DDBJ databases">
        <authorList>
            <person name="Amaro Gonzalez C."/>
        </authorList>
    </citation>
    <scope>NUCLEOTIDE SEQUENCE</scope>
</reference>
<dbReference type="AlphaFoldDB" id="A0A0E9QIV3"/>
<evidence type="ECO:0000313" key="1">
    <source>
        <dbReference type="EMBL" id="JAH16432.1"/>
    </source>
</evidence>
<reference evidence="1" key="2">
    <citation type="journal article" date="2015" name="Fish Shellfish Immunol.">
        <title>Early steps in the European eel (Anguilla anguilla)-Vibrio vulnificus interaction in the gills: Role of the RtxA13 toxin.</title>
        <authorList>
            <person name="Callol A."/>
            <person name="Pajuelo D."/>
            <person name="Ebbesson L."/>
            <person name="Teles M."/>
            <person name="MacKenzie S."/>
            <person name="Amaro C."/>
        </authorList>
    </citation>
    <scope>NUCLEOTIDE SEQUENCE</scope>
</reference>
<protein>
    <submittedName>
        <fullName evidence="1">Uncharacterized protein</fullName>
    </submittedName>
</protein>
<sequence length="27" mass="3315">MAYIPSLTSRVDNKVFDFFNRLHPLFW</sequence>
<accession>A0A0E9QIV3</accession>
<proteinExistence type="predicted"/>